<keyword evidence="1" id="KW-0732">Signal</keyword>
<evidence type="ECO:0000313" key="5">
    <source>
        <dbReference type="Proteomes" id="UP000799537"/>
    </source>
</evidence>
<dbReference type="InterPro" id="IPR058664">
    <property type="entry name" value="ARB_00930-like_C"/>
</dbReference>
<sequence>MHLAHPFILSLLPLLPFTTAQTSLYKPCPLLGPYFPAPRIDPNSPALKSTFNAFTSYIDSYLAAGTGDFGPITPNTTSFSLSLFAGGNLVRNGNGSDPLFYEYHHGAGVEKPDRGSVYAAGDLTQILTVLASLVELGVEGWERSIVEFLPELEGLSTGGPLRAVQWRNVTLGALAGHMAGIVRHSDACRIDGRCQKDIFLKKLASKPPVYLPDTTPIYSRAAFQLLAFALEAKCGQPFAQILQDRILAKLNLSSTSLLKNTSAPPFGHGLSNSSTLGEPASLSLLTSTADLATFGHSFLTSSLLPQSTTRRWLKPFTSTSNIANSVGRPWEIYHYRDNATGTIIDVYTKTGTVGRYSNYFGLAPDYGVGFSILALNSEGEAPDLNAYADMALFALLQLQSLAEKEAQATYPGTYTSAGNASSIVLNITDSGSDPGLAVTHLVVNGTDWLATIAEQSGILDPANLDFRLYPTNLVEGGKRVWQGVIQDKSALADFGTPTCISWQTVGELERGGLALDAFVIEVDDSGEARTVVSDALGVRFQR</sequence>
<dbReference type="Pfam" id="PF00144">
    <property type="entry name" value="Beta-lactamase"/>
    <property type="match status" value="1"/>
</dbReference>
<dbReference type="RefSeq" id="XP_033671544.1">
    <property type="nucleotide sequence ID" value="XM_033816017.1"/>
</dbReference>
<dbReference type="Gene3D" id="3.40.710.10">
    <property type="entry name" value="DD-peptidase/beta-lactamase superfamily"/>
    <property type="match status" value="1"/>
</dbReference>
<dbReference type="InterPro" id="IPR001466">
    <property type="entry name" value="Beta-lactam-related"/>
</dbReference>
<feature type="signal peptide" evidence="1">
    <location>
        <begin position="1"/>
        <end position="20"/>
    </location>
</feature>
<feature type="chain" id="PRO_5025541615" evidence="1">
    <location>
        <begin position="21"/>
        <end position="542"/>
    </location>
</feature>
<protein>
    <submittedName>
        <fullName evidence="4">Uncharacterized protein</fullName>
    </submittedName>
</protein>
<evidence type="ECO:0000259" key="2">
    <source>
        <dbReference type="Pfam" id="PF00144"/>
    </source>
</evidence>
<keyword evidence="5" id="KW-1185">Reference proteome</keyword>
<feature type="domain" description="Beta-lactamase-like ARB-00930-like C-terminal" evidence="3">
    <location>
        <begin position="402"/>
        <end position="542"/>
    </location>
</feature>
<dbReference type="SUPFAM" id="SSF56601">
    <property type="entry name" value="beta-lactamase/transpeptidase-like"/>
    <property type="match status" value="1"/>
</dbReference>
<feature type="domain" description="Beta-lactamase-related" evidence="2">
    <location>
        <begin position="128"/>
        <end position="382"/>
    </location>
</feature>
<dbReference type="AlphaFoldDB" id="A0A6A6CUE1"/>
<reference evidence="4" key="1">
    <citation type="journal article" date="2020" name="Stud. Mycol.">
        <title>101 Dothideomycetes genomes: a test case for predicting lifestyles and emergence of pathogens.</title>
        <authorList>
            <person name="Haridas S."/>
            <person name="Albert R."/>
            <person name="Binder M."/>
            <person name="Bloem J."/>
            <person name="Labutti K."/>
            <person name="Salamov A."/>
            <person name="Andreopoulos B."/>
            <person name="Baker S."/>
            <person name="Barry K."/>
            <person name="Bills G."/>
            <person name="Bluhm B."/>
            <person name="Cannon C."/>
            <person name="Castanera R."/>
            <person name="Culley D."/>
            <person name="Daum C."/>
            <person name="Ezra D."/>
            <person name="Gonzalez J."/>
            <person name="Henrissat B."/>
            <person name="Kuo A."/>
            <person name="Liang C."/>
            <person name="Lipzen A."/>
            <person name="Lutzoni F."/>
            <person name="Magnuson J."/>
            <person name="Mondo S."/>
            <person name="Nolan M."/>
            <person name="Ohm R."/>
            <person name="Pangilinan J."/>
            <person name="Park H.-J."/>
            <person name="Ramirez L."/>
            <person name="Alfaro M."/>
            <person name="Sun H."/>
            <person name="Tritt A."/>
            <person name="Yoshinaga Y."/>
            <person name="Zwiers L.-H."/>
            <person name="Turgeon B."/>
            <person name="Goodwin S."/>
            <person name="Spatafora J."/>
            <person name="Crous P."/>
            <person name="Grigoriev I."/>
        </authorList>
    </citation>
    <scope>NUCLEOTIDE SEQUENCE</scope>
    <source>
        <strain evidence="4">ATCC 36951</strain>
    </source>
</reference>
<dbReference type="PANTHER" id="PTHR22935:SF97">
    <property type="entry name" value="BETA-LACTAMASE-RELATED DOMAIN-CONTAINING PROTEIN"/>
    <property type="match status" value="1"/>
</dbReference>
<evidence type="ECO:0000259" key="3">
    <source>
        <dbReference type="Pfam" id="PF26335"/>
    </source>
</evidence>
<organism evidence="4 5">
    <name type="scientific">Zasmidium cellare ATCC 36951</name>
    <dbReference type="NCBI Taxonomy" id="1080233"/>
    <lineage>
        <taxon>Eukaryota</taxon>
        <taxon>Fungi</taxon>
        <taxon>Dikarya</taxon>
        <taxon>Ascomycota</taxon>
        <taxon>Pezizomycotina</taxon>
        <taxon>Dothideomycetes</taxon>
        <taxon>Dothideomycetidae</taxon>
        <taxon>Mycosphaerellales</taxon>
        <taxon>Mycosphaerellaceae</taxon>
        <taxon>Zasmidium</taxon>
    </lineage>
</organism>
<dbReference type="InterPro" id="IPR012338">
    <property type="entry name" value="Beta-lactam/transpept-like"/>
</dbReference>
<dbReference type="Proteomes" id="UP000799537">
    <property type="component" value="Unassembled WGS sequence"/>
</dbReference>
<dbReference type="PANTHER" id="PTHR22935">
    <property type="entry name" value="PENICILLIN-BINDING PROTEIN"/>
    <property type="match status" value="1"/>
</dbReference>
<gene>
    <name evidence="4" type="ORF">M409DRAFT_64310</name>
</gene>
<accession>A0A6A6CUE1</accession>
<evidence type="ECO:0000256" key="1">
    <source>
        <dbReference type="SAM" id="SignalP"/>
    </source>
</evidence>
<proteinExistence type="predicted"/>
<evidence type="ECO:0000313" key="4">
    <source>
        <dbReference type="EMBL" id="KAF2170655.1"/>
    </source>
</evidence>
<dbReference type="InterPro" id="IPR051478">
    <property type="entry name" value="Beta-lactamase-like_AB/R"/>
</dbReference>
<name>A0A6A6CUE1_ZASCE</name>
<dbReference type="GeneID" id="54569289"/>
<dbReference type="EMBL" id="ML993585">
    <property type="protein sequence ID" value="KAF2170655.1"/>
    <property type="molecule type" value="Genomic_DNA"/>
</dbReference>
<dbReference type="OrthoDB" id="10250282at2759"/>
<dbReference type="Pfam" id="PF26335">
    <property type="entry name" value="ARB_00930_C"/>
    <property type="match status" value="1"/>
</dbReference>